<dbReference type="EMBL" id="QTJU01000012">
    <property type="protein sequence ID" value="RFM25987.1"/>
    <property type="molecule type" value="Genomic_DNA"/>
</dbReference>
<dbReference type="RefSeq" id="WP_116849435.1">
    <property type="nucleotide sequence ID" value="NZ_QTJU01000012.1"/>
</dbReference>
<protein>
    <recommendedName>
        <fullName evidence="4">Lipid-binding hydrolase</fullName>
    </recommendedName>
</protein>
<feature type="chain" id="PRO_5017540656" description="Lipid-binding hydrolase" evidence="1">
    <location>
        <begin position="22"/>
        <end position="164"/>
    </location>
</feature>
<accession>A0A3E1NDN7</accession>
<dbReference type="OrthoDB" id="851990at2"/>
<proteinExistence type="predicted"/>
<dbReference type="Pfam" id="PF12888">
    <property type="entry name" value="Lipid_bd"/>
    <property type="match status" value="1"/>
</dbReference>
<keyword evidence="1" id="KW-0732">Signal</keyword>
<evidence type="ECO:0000313" key="2">
    <source>
        <dbReference type="EMBL" id="RFM25987.1"/>
    </source>
</evidence>
<feature type="signal peptide" evidence="1">
    <location>
        <begin position="1"/>
        <end position="21"/>
    </location>
</feature>
<gene>
    <name evidence="2" type="ORF">DXN05_21890</name>
</gene>
<dbReference type="Proteomes" id="UP000261284">
    <property type="component" value="Unassembled WGS sequence"/>
</dbReference>
<dbReference type="AlphaFoldDB" id="A0A3E1NDN7"/>
<keyword evidence="3" id="KW-1185">Reference proteome</keyword>
<organism evidence="2 3">
    <name type="scientific">Deminuibacter soli</name>
    <dbReference type="NCBI Taxonomy" id="2291815"/>
    <lineage>
        <taxon>Bacteria</taxon>
        <taxon>Pseudomonadati</taxon>
        <taxon>Bacteroidota</taxon>
        <taxon>Chitinophagia</taxon>
        <taxon>Chitinophagales</taxon>
        <taxon>Chitinophagaceae</taxon>
        <taxon>Deminuibacter</taxon>
    </lineage>
</organism>
<sequence>MKKLNILIVLFVAVCISSCYKNNLLDPEKLPASPVAGEWWVSVLVGSDDIGGTRFKIYTYNDDVNKDSIWIDDGENIFGFKAKAKADFAGKTFAGTNSGNEYYPADSTLAPSVTFANGKVLPKAAHSKTGVVCDSIYMEVQLAGDPTTYILKGCARTNWPDDDY</sequence>
<dbReference type="InterPro" id="IPR024404">
    <property type="entry name" value="Lipid-bd_put"/>
</dbReference>
<reference evidence="2 3" key="1">
    <citation type="submission" date="2018-08" db="EMBL/GenBank/DDBJ databases">
        <title>Chitinophagaceae sp. K23C18032701, a novel bacterium isolated from forest soil.</title>
        <authorList>
            <person name="Wang C."/>
        </authorList>
    </citation>
    <scope>NUCLEOTIDE SEQUENCE [LARGE SCALE GENOMIC DNA]</scope>
    <source>
        <strain evidence="2 3">K23C18032701</strain>
    </source>
</reference>
<evidence type="ECO:0000256" key="1">
    <source>
        <dbReference type="SAM" id="SignalP"/>
    </source>
</evidence>
<comment type="caution">
    <text evidence="2">The sequence shown here is derived from an EMBL/GenBank/DDBJ whole genome shotgun (WGS) entry which is preliminary data.</text>
</comment>
<dbReference type="InterPro" id="IPR038668">
    <property type="entry name" value="Lipid-bd_sf"/>
</dbReference>
<evidence type="ECO:0008006" key="4">
    <source>
        <dbReference type="Google" id="ProtNLM"/>
    </source>
</evidence>
<name>A0A3E1NDN7_9BACT</name>
<evidence type="ECO:0000313" key="3">
    <source>
        <dbReference type="Proteomes" id="UP000261284"/>
    </source>
</evidence>
<dbReference type="Gene3D" id="2.40.128.220">
    <property type="match status" value="1"/>
</dbReference>